<sequence length="605" mass="69379">MEKHELVRTIKCKNYEKLFTDIVVQFHQLTSEVPATAPIGERITPDSLREKMDKLFRRLDTPKQCLVHRFLRGHSIEMCIVHADVRADLVAHAGYSLESFDMTQLGNLQRADEYLQGILTNAWKQDATQACQEYYPQFKRTLELLRKNLEATFPRPVRSVKAAVTEAENRIKDTVTGGQSKKLLDADLSILWMKQGWRGSVRAQDFALALNYYYVEKFEELGVPTADSQRIVIPSSRLESVKDVWTVAYLGFPYLRQIAESADSDGTGYVSVRAANQFASLKPNNWSLVEWLAFCAAGWQASVTWYRTRIYNILRAMLRVLERVRPENLAAANSYLCGPEMRRIELLLRATRPSPKPIPEGKKLRELIDEYRRTETDKFEQRLEVLQYNLDYNSLSVLAKSRRAEHLVYPVLYLLLKHHFDVMRLAAVYGLKDSASEFQRLAKSIMAIFIVVDERIEKLGEIFEARESQGTDAWMAQCALGMVGVQASSLPELMVSVQFQLTSAAHPRDPLKNTIRTFTPNPEFDFNEEDVQPVFPKECSKEKAVDFLEHGTIQEEANIPVSPDFSFNRYCDDLGCHKKPWTFVQDALNLHVYLPPLFTPATIFS</sequence>
<protein>
    <submittedName>
        <fullName evidence="1">Uncharacterized protein</fullName>
    </submittedName>
</protein>
<comment type="caution">
    <text evidence="1">The sequence shown here is derived from an EMBL/GenBank/DDBJ whole genome shotgun (WGS) entry which is preliminary data.</text>
</comment>
<proteinExistence type="predicted"/>
<organism evidence="1 2">
    <name type="scientific">Roridomyces roridus</name>
    <dbReference type="NCBI Taxonomy" id="1738132"/>
    <lineage>
        <taxon>Eukaryota</taxon>
        <taxon>Fungi</taxon>
        <taxon>Dikarya</taxon>
        <taxon>Basidiomycota</taxon>
        <taxon>Agaricomycotina</taxon>
        <taxon>Agaricomycetes</taxon>
        <taxon>Agaricomycetidae</taxon>
        <taxon>Agaricales</taxon>
        <taxon>Marasmiineae</taxon>
        <taxon>Mycenaceae</taxon>
        <taxon>Roridomyces</taxon>
    </lineage>
</organism>
<evidence type="ECO:0000313" key="2">
    <source>
        <dbReference type="Proteomes" id="UP001221142"/>
    </source>
</evidence>
<accession>A0AAD7B336</accession>
<evidence type="ECO:0000313" key="1">
    <source>
        <dbReference type="EMBL" id="KAJ7608426.1"/>
    </source>
</evidence>
<dbReference type="AlphaFoldDB" id="A0AAD7B336"/>
<dbReference type="EMBL" id="JARKIF010000045">
    <property type="protein sequence ID" value="KAJ7608426.1"/>
    <property type="molecule type" value="Genomic_DNA"/>
</dbReference>
<dbReference type="Proteomes" id="UP001221142">
    <property type="component" value="Unassembled WGS sequence"/>
</dbReference>
<keyword evidence="2" id="KW-1185">Reference proteome</keyword>
<name>A0AAD7B336_9AGAR</name>
<gene>
    <name evidence="1" type="ORF">FB45DRAFT_1129720</name>
</gene>
<reference evidence="1" key="1">
    <citation type="submission" date="2023-03" db="EMBL/GenBank/DDBJ databases">
        <title>Massive genome expansion in bonnet fungi (Mycena s.s.) driven by repeated elements and novel gene families across ecological guilds.</title>
        <authorList>
            <consortium name="Lawrence Berkeley National Laboratory"/>
            <person name="Harder C.B."/>
            <person name="Miyauchi S."/>
            <person name="Viragh M."/>
            <person name="Kuo A."/>
            <person name="Thoen E."/>
            <person name="Andreopoulos B."/>
            <person name="Lu D."/>
            <person name="Skrede I."/>
            <person name="Drula E."/>
            <person name="Henrissat B."/>
            <person name="Morin E."/>
            <person name="Kohler A."/>
            <person name="Barry K."/>
            <person name="LaButti K."/>
            <person name="Morin E."/>
            <person name="Salamov A."/>
            <person name="Lipzen A."/>
            <person name="Mereny Z."/>
            <person name="Hegedus B."/>
            <person name="Baldrian P."/>
            <person name="Stursova M."/>
            <person name="Weitz H."/>
            <person name="Taylor A."/>
            <person name="Grigoriev I.V."/>
            <person name="Nagy L.G."/>
            <person name="Martin F."/>
            <person name="Kauserud H."/>
        </authorList>
    </citation>
    <scope>NUCLEOTIDE SEQUENCE</scope>
    <source>
        <strain evidence="1">9284</strain>
    </source>
</reference>